<evidence type="ECO:0000313" key="1">
    <source>
        <dbReference type="EMBL" id="MCH6167052.1"/>
    </source>
</evidence>
<dbReference type="PANTHER" id="PTHR20854">
    <property type="entry name" value="INOSITOL MONOPHOSPHATASE"/>
    <property type="match status" value="1"/>
</dbReference>
<keyword evidence="2" id="KW-1185">Reference proteome</keyword>
<dbReference type="Proteomes" id="UP001299970">
    <property type="component" value="Unassembled WGS sequence"/>
</dbReference>
<gene>
    <name evidence="1" type="ORF">MMF94_15295</name>
</gene>
<dbReference type="PRINTS" id="PR00377">
    <property type="entry name" value="IMPHPHTASES"/>
</dbReference>
<dbReference type="PANTHER" id="PTHR20854:SF4">
    <property type="entry name" value="INOSITOL-1-MONOPHOSPHATASE-RELATED"/>
    <property type="match status" value="1"/>
</dbReference>
<dbReference type="Pfam" id="PF00459">
    <property type="entry name" value="Inositol_P"/>
    <property type="match status" value="1"/>
</dbReference>
<dbReference type="RefSeq" id="WP_241037205.1">
    <property type="nucleotide sequence ID" value="NZ_BAAAJF010000015.1"/>
</dbReference>
<dbReference type="Gene3D" id="3.40.190.80">
    <property type="match status" value="1"/>
</dbReference>
<comment type="caution">
    <text evidence="1">The sequence shown here is derived from an EMBL/GenBank/DDBJ whole genome shotgun (WGS) entry which is preliminary data.</text>
</comment>
<protein>
    <submittedName>
        <fullName evidence="1">Inositol monophosphatase family protein</fullName>
    </submittedName>
</protein>
<dbReference type="Gene3D" id="3.30.540.10">
    <property type="entry name" value="Fructose-1,6-Bisphosphatase, subunit A, domain 1"/>
    <property type="match status" value="1"/>
</dbReference>
<dbReference type="CDD" id="cd01637">
    <property type="entry name" value="IMPase_like"/>
    <property type="match status" value="1"/>
</dbReference>
<dbReference type="SUPFAM" id="SSF56655">
    <property type="entry name" value="Carbohydrate phosphatase"/>
    <property type="match status" value="1"/>
</dbReference>
<dbReference type="EMBL" id="JAKXMK010000012">
    <property type="protein sequence ID" value="MCH6167052.1"/>
    <property type="molecule type" value="Genomic_DNA"/>
</dbReference>
<evidence type="ECO:0000313" key="2">
    <source>
        <dbReference type="Proteomes" id="UP001299970"/>
    </source>
</evidence>
<sequence>MQSTDTELAIAAVQAGMDVVRAMSGEQLERTQKGAADFATAADIDAERAIRSVLRAGRENDTIEGEELGKSGGTGSRVWLVDPLCGTRNFASGAGDYCTNVALCFAGSPTISAVGDPRRGLIYWTDGENAAVRNEDVDMPLSPSAKNRIIELNADEPWDVAASSLLRDRGLREWMTPRVSATTLALAWVAAGRRAAYVNDGDLRGSVHFAAGIALCQGAGCIVTDLRGDDIGTGVGLIIAADHDVHGELRHRISSLGVL</sequence>
<accession>A0ABS9TEU8</accession>
<organism evidence="1 2">
    <name type="scientific">Pseudonocardia alaniniphila</name>
    <dbReference type="NCBI Taxonomy" id="75291"/>
    <lineage>
        <taxon>Bacteria</taxon>
        <taxon>Bacillati</taxon>
        <taxon>Actinomycetota</taxon>
        <taxon>Actinomycetes</taxon>
        <taxon>Pseudonocardiales</taxon>
        <taxon>Pseudonocardiaceae</taxon>
        <taxon>Pseudonocardia</taxon>
    </lineage>
</organism>
<proteinExistence type="predicted"/>
<name>A0ABS9TEU8_9PSEU</name>
<dbReference type="InterPro" id="IPR000760">
    <property type="entry name" value="Inositol_monophosphatase-like"/>
</dbReference>
<reference evidence="1 2" key="1">
    <citation type="submission" date="2022-03" db="EMBL/GenBank/DDBJ databases">
        <title>Pseudonocardia alaer sp. nov., a novel actinomycete isolated from reed forest soil.</title>
        <authorList>
            <person name="Wang L."/>
        </authorList>
    </citation>
    <scope>NUCLEOTIDE SEQUENCE [LARGE SCALE GENOMIC DNA]</scope>
    <source>
        <strain evidence="1 2">Y-16303</strain>
    </source>
</reference>